<dbReference type="OrthoDB" id="1247465at2"/>
<dbReference type="AlphaFoldDB" id="A0A0W0XYP1"/>
<sequence length="194" mass="21530">MNIKAFVHFVWMLSLFILPALGLASVPQWIIVPDQSQLSFTATQNDAPVSGQFKTFSGQIFVDPLDLASSRIDIVVDMNSVYASYAELKETLITADWFNVQFFPQAEFKAQGIQQLLDGTYQTTGTLKIRDKTVPVTLTFKAEQLSADKGIVEGSTVIKRSLFGVGQGEWSSTEEVKDEVTVRFKVVAIRQQGN</sequence>
<keyword evidence="3" id="KW-1185">Reference proteome</keyword>
<comment type="caution">
    <text evidence="2">The sequence shown here is derived from an EMBL/GenBank/DDBJ whole genome shotgun (WGS) entry which is preliminary data.</text>
</comment>
<evidence type="ECO:0000313" key="3">
    <source>
        <dbReference type="Proteomes" id="UP000054608"/>
    </source>
</evidence>
<dbReference type="EMBL" id="LNYT01000006">
    <property type="protein sequence ID" value="KTD49374.1"/>
    <property type="molecule type" value="Genomic_DNA"/>
</dbReference>
<dbReference type="SMART" id="SM00867">
    <property type="entry name" value="YceI"/>
    <property type="match status" value="1"/>
</dbReference>
<dbReference type="STRING" id="458.Lrub_0473"/>
<dbReference type="Proteomes" id="UP000054608">
    <property type="component" value="Unassembled WGS sequence"/>
</dbReference>
<reference evidence="2 3" key="1">
    <citation type="submission" date="2015-11" db="EMBL/GenBank/DDBJ databases">
        <title>Genomic analysis of 38 Legionella species identifies large and diverse effector repertoires.</title>
        <authorList>
            <person name="Burstein D."/>
            <person name="Amaro F."/>
            <person name="Zusman T."/>
            <person name="Lifshitz Z."/>
            <person name="Cohen O."/>
            <person name="Gilbert J.A."/>
            <person name="Pupko T."/>
            <person name="Shuman H.A."/>
            <person name="Segal G."/>
        </authorList>
    </citation>
    <scope>NUCLEOTIDE SEQUENCE [LARGE SCALE GENOMIC DNA]</scope>
    <source>
        <strain evidence="2 3">WA-270A-C2</strain>
    </source>
</reference>
<protein>
    <submittedName>
        <fullName evidence="2">Putative YceI-like family protein</fullName>
    </submittedName>
</protein>
<name>A0A0W0XYP1_9GAMM</name>
<organism evidence="2 3">
    <name type="scientific">Legionella rubrilucens</name>
    <dbReference type="NCBI Taxonomy" id="458"/>
    <lineage>
        <taxon>Bacteria</taxon>
        <taxon>Pseudomonadati</taxon>
        <taxon>Pseudomonadota</taxon>
        <taxon>Gammaproteobacteria</taxon>
        <taxon>Legionellales</taxon>
        <taxon>Legionellaceae</taxon>
        <taxon>Legionella</taxon>
    </lineage>
</organism>
<evidence type="ECO:0000259" key="1">
    <source>
        <dbReference type="SMART" id="SM00867"/>
    </source>
</evidence>
<accession>A0A0W0XYP1</accession>
<gene>
    <name evidence="2" type="ORF">Lrub_0473</name>
</gene>
<dbReference type="InterPro" id="IPR036761">
    <property type="entry name" value="TTHA0802/YceI-like_sf"/>
</dbReference>
<proteinExistence type="predicted"/>
<dbReference type="Pfam" id="PF04264">
    <property type="entry name" value="YceI"/>
    <property type="match status" value="1"/>
</dbReference>
<feature type="domain" description="Lipid/polyisoprenoid-binding YceI-like" evidence="1">
    <location>
        <begin position="28"/>
        <end position="189"/>
    </location>
</feature>
<dbReference type="PANTHER" id="PTHR34406:SF1">
    <property type="entry name" value="PROTEIN YCEI"/>
    <property type="match status" value="1"/>
</dbReference>
<dbReference type="PATRIC" id="fig|458.5.peg.490"/>
<dbReference type="InterPro" id="IPR007372">
    <property type="entry name" value="Lipid/polyisoprenoid-bd_YceI"/>
</dbReference>
<dbReference type="PANTHER" id="PTHR34406">
    <property type="entry name" value="PROTEIN YCEI"/>
    <property type="match status" value="1"/>
</dbReference>
<evidence type="ECO:0000313" key="2">
    <source>
        <dbReference type="EMBL" id="KTD49374.1"/>
    </source>
</evidence>
<dbReference type="RefSeq" id="WP_058530606.1">
    <property type="nucleotide sequence ID" value="NZ_CAAAIN010000003.1"/>
</dbReference>
<dbReference type="SUPFAM" id="SSF101874">
    <property type="entry name" value="YceI-like"/>
    <property type="match status" value="1"/>
</dbReference>
<dbReference type="Gene3D" id="2.40.128.110">
    <property type="entry name" value="Lipid/polyisoprenoid-binding, YceI-like"/>
    <property type="match status" value="1"/>
</dbReference>